<dbReference type="Gene3D" id="3.10.180.10">
    <property type="entry name" value="2,3-Dihydroxybiphenyl 1,2-Dioxygenase, domain 1"/>
    <property type="match status" value="2"/>
</dbReference>
<evidence type="ECO:0000256" key="1">
    <source>
        <dbReference type="ARBA" id="ARBA00022723"/>
    </source>
</evidence>
<protein>
    <recommendedName>
        <fullName evidence="2">VOC domain-containing protein</fullName>
    </recommendedName>
</protein>
<dbReference type="CDD" id="cd07257">
    <property type="entry name" value="THT_oxygenase_C"/>
    <property type="match status" value="1"/>
</dbReference>
<dbReference type="InterPro" id="IPR037523">
    <property type="entry name" value="VOC_core"/>
</dbReference>
<dbReference type="EMBL" id="LASV01000493">
    <property type="protein sequence ID" value="KKA18130.1"/>
    <property type="molecule type" value="Genomic_DNA"/>
</dbReference>
<dbReference type="GeneID" id="25320190"/>
<dbReference type="FunFam" id="3.10.180.10:FF:000034">
    <property type="entry name" value="Glyoxalase/Bleomycin resistance protein/Dihydroxybiphenyl dioxygenase"/>
    <property type="match status" value="1"/>
</dbReference>
<dbReference type="Proteomes" id="UP000053958">
    <property type="component" value="Unassembled WGS sequence"/>
</dbReference>
<accession>A0A0F4YJ49</accession>
<evidence type="ECO:0000313" key="4">
    <source>
        <dbReference type="Proteomes" id="UP000053958"/>
    </source>
</evidence>
<dbReference type="PANTHER" id="PTHR43048:SF3">
    <property type="entry name" value="METHYLMALONYL-COA EPIMERASE, MITOCHONDRIAL"/>
    <property type="match status" value="1"/>
</dbReference>
<reference evidence="3 4" key="1">
    <citation type="submission" date="2015-04" db="EMBL/GenBank/DDBJ databases">
        <authorList>
            <person name="Heijne W.H."/>
            <person name="Fedorova N.D."/>
            <person name="Nierman W.C."/>
            <person name="Vollebregt A.W."/>
            <person name="Zhao Z."/>
            <person name="Wu L."/>
            <person name="Kumar M."/>
            <person name="Stam H."/>
            <person name="van den Berg M.A."/>
            <person name="Pel H.J."/>
        </authorList>
    </citation>
    <scope>NUCLEOTIDE SEQUENCE [LARGE SCALE GENOMIC DNA]</scope>
    <source>
        <strain evidence="3 4">CBS 393.64</strain>
    </source>
</reference>
<dbReference type="CDD" id="cd07267">
    <property type="entry name" value="THT_Oxygenase_N"/>
    <property type="match status" value="1"/>
</dbReference>
<dbReference type="PROSITE" id="PS51819">
    <property type="entry name" value="VOC"/>
    <property type="match status" value="2"/>
</dbReference>
<dbReference type="RefSeq" id="XP_013324742.1">
    <property type="nucleotide sequence ID" value="XM_013469288.1"/>
</dbReference>
<dbReference type="PANTHER" id="PTHR43048">
    <property type="entry name" value="METHYLMALONYL-COA EPIMERASE"/>
    <property type="match status" value="1"/>
</dbReference>
<dbReference type="GO" id="GO:0046491">
    <property type="term" value="P:L-methylmalonyl-CoA metabolic process"/>
    <property type="evidence" value="ECO:0007669"/>
    <property type="project" value="TreeGrafter"/>
</dbReference>
<dbReference type="GO" id="GO:0005739">
    <property type="term" value="C:mitochondrion"/>
    <property type="evidence" value="ECO:0007669"/>
    <property type="project" value="TreeGrafter"/>
</dbReference>
<feature type="domain" description="VOC" evidence="2">
    <location>
        <begin position="155"/>
        <end position="278"/>
    </location>
</feature>
<dbReference type="Pfam" id="PF00903">
    <property type="entry name" value="Glyoxalase"/>
    <property type="match status" value="1"/>
</dbReference>
<dbReference type="GO" id="GO:0004493">
    <property type="term" value="F:methylmalonyl-CoA epimerase activity"/>
    <property type="evidence" value="ECO:0007669"/>
    <property type="project" value="TreeGrafter"/>
</dbReference>
<dbReference type="InterPro" id="IPR004360">
    <property type="entry name" value="Glyas_Fos-R_dOase_dom"/>
</dbReference>
<dbReference type="OrthoDB" id="3360610at2759"/>
<keyword evidence="1" id="KW-0479">Metal-binding</keyword>
<feature type="domain" description="VOC" evidence="2">
    <location>
        <begin position="20"/>
        <end position="130"/>
    </location>
</feature>
<dbReference type="InterPro" id="IPR051785">
    <property type="entry name" value="MMCE/EMCE_epimerase"/>
</dbReference>
<dbReference type="FunFam" id="3.10.180.10:FF:000039">
    <property type="entry name" value="Trihydroxytoluene oxygenase (AFU_orthologue AFUA_8G02470)"/>
    <property type="match status" value="1"/>
</dbReference>
<organism evidence="3 4">
    <name type="scientific">Rasamsonia emersonii (strain ATCC 16479 / CBS 393.64 / IMI 116815)</name>
    <dbReference type="NCBI Taxonomy" id="1408163"/>
    <lineage>
        <taxon>Eukaryota</taxon>
        <taxon>Fungi</taxon>
        <taxon>Dikarya</taxon>
        <taxon>Ascomycota</taxon>
        <taxon>Pezizomycotina</taxon>
        <taxon>Eurotiomycetes</taxon>
        <taxon>Eurotiomycetidae</taxon>
        <taxon>Eurotiales</taxon>
        <taxon>Trichocomaceae</taxon>
        <taxon>Rasamsonia</taxon>
    </lineage>
</organism>
<gene>
    <name evidence="3" type="ORF">T310_7925</name>
</gene>
<evidence type="ECO:0000259" key="2">
    <source>
        <dbReference type="PROSITE" id="PS51819"/>
    </source>
</evidence>
<sequence>MPGSTTDSTGLGCRQIRLVRIAHVYYTHKNIDQARQFLEDFGFHEVKRVGKDTYYRGTGPEPFVYCARQGDEDDFGGAAFVVESEQDLEYAAQTLPNATKVYELSDAPGGGRCVTFRDPVDNFPFHLVYGQAAAENVTAFPQLKFNFVCPAPVHKLGHFGMCVTNFAKTFEFYTTRFNFVPSDLVYDKSGRDITTFLHLDRGSELVDHHCFFFFEGPKSHVHHSSYETHDFDTQVLGHDWLRRKGYENCWGVGRHIMGSQIFDYWFDPSRFILEHYVDGDLVNDANPVNRSPASPDNLHVWGSIQLRLKNLLVGGGVGGMESADVHSCQVVQYWEYETRVLDTWAHYPDRFKTPSINFSDIKLD</sequence>
<dbReference type="AlphaFoldDB" id="A0A0F4YJ49"/>
<dbReference type="SUPFAM" id="SSF54593">
    <property type="entry name" value="Glyoxalase/Bleomycin resistance protein/Dihydroxybiphenyl dioxygenase"/>
    <property type="match status" value="1"/>
</dbReference>
<proteinExistence type="predicted"/>
<name>A0A0F4YJ49_RASE3</name>
<evidence type="ECO:0000313" key="3">
    <source>
        <dbReference type="EMBL" id="KKA18130.1"/>
    </source>
</evidence>
<dbReference type="GO" id="GO:0046872">
    <property type="term" value="F:metal ion binding"/>
    <property type="evidence" value="ECO:0007669"/>
    <property type="project" value="UniProtKB-KW"/>
</dbReference>
<keyword evidence="4" id="KW-1185">Reference proteome</keyword>
<dbReference type="InterPro" id="IPR029068">
    <property type="entry name" value="Glyas_Bleomycin-R_OHBP_Dase"/>
</dbReference>
<comment type="caution">
    <text evidence="3">The sequence shown here is derived from an EMBL/GenBank/DDBJ whole genome shotgun (WGS) entry which is preliminary data.</text>
</comment>